<name>H1DFC0_9BACT</name>
<accession>H1DFC0</accession>
<dbReference type="AlphaFoldDB" id="H1DFC0"/>
<dbReference type="Proteomes" id="UP000004892">
    <property type="component" value="Unassembled WGS sequence"/>
</dbReference>
<dbReference type="EMBL" id="ADMC01000015">
    <property type="protein sequence ID" value="EHP48913.1"/>
    <property type="molecule type" value="Genomic_DNA"/>
</dbReference>
<evidence type="ECO:0000313" key="1">
    <source>
        <dbReference type="EMBL" id="EHP48913.1"/>
    </source>
</evidence>
<gene>
    <name evidence="1" type="ORF">HMPREF9449_00956</name>
</gene>
<dbReference type="PATRIC" id="fig|742817.3.peg.1014"/>
<organism evidence="1 2">
    <name type="scientific">Odoribacter laneus YIT 12061</name>
    <dbReference type="NCBI Taxonomy" id="742817"/>
    <lineage>
        <taxon>Bacteria</taxon>
        <taxon>Pseudomonadati</taxon>
        <taxon>Bacteroidota</taxon>
        <taxon>Bacteroidia</taxon>
        <taxon>Bacteroidales</taxon>
        <taxon>Odoribacteraceae</taxon>
        <taxon>Odoribacter</taxon>
    </lineage>
</organism>
<protein>
    <submittedName>
        <fullName evidence="1">Uncharacterized protein</fullName>
    </submittedName>
</protein>
<dbReference type="HOGENOM" id="CLU_3120512_0_0_10"/>
<evidence type="ECO:0000313" key="2">
    <source>
        <dbReference type="Proteomes" id="UP000004892"/>
    </source>
</evidence>
<proteinExistence type="predicted"/>
<comment type="caution">
    <text evidence="1">The sequence shown here is derived from an EMBL/GenBank/DDBJ whole genome shotgun (WGS) entry which is preliminary data.</text>
</comment>
<keyword evidence="2" id="KW-1185">Reference proteome</keyword>
<sequence length="50" mass="5653">MNFILVINLLYAQYNLCQSVLANNEFTTVFLSVLNGFVTSVNSIIPFLRP</sequence>
<reference evidence="1 2" key="1">
    <citation type="submission" date="2012-01" db="EMBL/GenBank/DDBJ databases">
        <title>The Genome Sequence of Odoribacter laneus YIT 12061.</title>
        <authorList>
            <consortium name="The Broad Institute Genome Sequencing Platform"/>
            <person name="Earl A."/>
            <person name="Ward D."/>
            <person name="Feldgarden M."/>
            <person name="Gevers D."/>
            <person name="Morotomi M."/>
            <person name="Young S.K."/>
            <person name="Zeng Q."/>
            <person name="Gargeya S."/>
            <person name="Fitzgerald M."/>
            <person name="Haas B."/>
            <person name="Abouelleil A."/>
            <person name="Alvarado L."/>
            <person name="Arachchi H.M."/>
            <person name="Berlin A."/>
            <person name="Chapman S.B."/>
            <person name="Gearin G."/>
            <person name="Goldberg J."/>
            <person name="Griggs A."/>
            <person name="Gujja S."/>
            <person name="Hansen M."/>
            <person name="Heiman D."/>
            <person name="Howarth C."/>
            <person name="Larimer J."/>
            <person name="Lui A."/>
            <person name="MacDonald P.J.P."/>
            <person name="McCowen C."/>
            <person name="Montmayeur A."/>
            <person name="Murphy C."/>
            <person name="Neiman D."/>
            <person name="Pearson M."/>
            <person name="Priest M."/>
            <person name="Roberts A."/>
            <person name="Saif S."/>
            <person name="Shea T."/>
            <person name="Sisk P."/>
            <person name="Stolte C."/>
            <person name="Sykes S."/>
            <person name="Wortman J."/>
            <person name="Nusbaum C."/>
            <person name="Birren B."/>
        </authorList>
    </citation>
    <scope>NUCLEOTIDE SEQUENCE [LARGE SCALE GENOMIC DNA]</scope>
    <source>
        <strain evidence="1 2">YIT 12061</strain>
    </source>
</reference>